<organism evidence="2 3">
    <name type="scientific">Kluyveromyces marxianus</name>
    <name type="common">Yeast</name>
    <name type="synonym">Candida kefyr</name>
    <dbReference type="NCBI Taxonomy" id="4911"/>
    <lineage>
        <taxon>Eukaryota</taxon>
        <taxon>Fungi</taxon>
        <taxon>Dikarya</taxon>
        <taxon>Ascomycota</taxon>
        <taxon>Saccharomycotina</taxon>
        <taxon>Saccharomycetes</taxon>
        <taxon>Saccharomycetales</taxon>
        <taxon>Saccharomycetaceae</taxon>
        <taxon>Kluyveromyces</taxon>
    </lineage>
</organism>
<accession>A0ABX6EZB7</accession>
<name>A0ABX6EZB7_KLUMA</name>
<gene>
    <name evidence="2" type="primary">ZIP2</name>
    <name evidence="2" type="ORF">FIM1_3882</name>
</gene>
<feature type="compositionally biased region" description="Polar residues" evidence="1">
    <location>
        <begin position="404"/>
        <end position="414"/>
    </location>
</feature>
<evidence type="ECO:0000313" key="2">
    <source>
        <dbReference type="EMBL" id="QGN17151.1"/>
    </source>
</evidence>
<dbReference type="EMBL" id="CP015059">
    <property type="protein sequence ID" value="QGN17151.1"/>
    <property type="molecule type" value="Genomic_DNA"/>
</dbReference>
<proteinExistence type="predicted"/>
<protein>
    <submittedName>
        <fullName evidence="2">Protein ZIP2</fullName>
    </submittedName>
</protein>
<reference evidence="2 3" key="1">
    <citation type="submission" date="2016-03" db="EMBL/GenBank/DDBJ databases">
        <title>How can Kluyveromyces marxianus grow so fast - potential evolutionary course in Saccharomyces Complex revealed by comparative genomics.</title>
        <authorList>
            <person name="Mo W."/>
            <person name="Lu W."/>
            <person name="Yang X."/>
            <person name="Qi J."/>
            <person name="Lv H."/>
        </authorList>
    </citation>
    <scope>NUCLEOTIDE SEQUENCE [LARGE SCALE GENOMIC DNA]</scope>
    <source>
        <strain evidence="2 3">FIM1</strain>
    </source>
</reference>
<sequence>MPQYSTDFSGTAYFWISISMTSGTWDNSSLNLKHFLEEGFGAYSLRNLKESLSLDKKSKKLLKYISNSNIELNFWLFEKNRSPKSKLAKYLFEYDRDVFSIKKGKLVMRSPQWNNSSLTLSRSVLDRNIIIKEKLAVSNDVKGLLGEVLVKLDLSSGLSKYPKENLGRFKIESCFLKGSRIKKRPIITPKMVNRLDIQINELIDETIKSEVPLFQDLDLKALFPKKNTNHLQNYMLHLISPCAQLKKKRIISCYNKGPKWVQTPETSTSQRFRNLRFRSQDEDFHAFELFKLESPVEKLKRSRLHRCQKKITKVKWRVREEVLQRLNWNPFEGIEFPDNSDLVETIKQVEYMVKPPTVTFKRLYSSRLDLITEIPVIFAPFEPIEQFEHETSPKLSSPAREETIASSGTNSSNDEVTDIENVSHKRLINQSKRSFIDDDLISIIAAKRKRLSSSNLNCINATEDSLNLTTSTILSPKISFEVDEIFFESARKKTVIFNSIHLHKNHPIIRFMSQNHFSILELELGDACDILVDTSTCIVIRDLQMVSQKRDDSFPIIDLVQTLKLKYKRVCLLLSYTENVLQLDQNLAYKSQLLLNSCYEINTHLIEEHNIKIIADWISVYSSQSNPTEQQLDSISPAKKLLQSFDINPFAIENILTLSSLDAFLSMSYGKRALLYGKYLTDYQLSRIDEFVTMSWN</sequence>
<evidence type="ECO:0000313" key="3">
    <source>
        <dbReference type="Proteomes" id="UP000422736"/>
    </source>
</evidence>
<keyword evidence="3" id="KW-1185">Reference proteome</keyword>
<evidence type="ECO:0000256" key="1">
    <source>
        <dbReference type="SAM" id="MobiDB-lite"/>
    </source>
</evidence>
<feature type="region of interest" description="Disordered" evidence="1">
    <location>
        <begin position="389"/>
        <end position="415"/>
    </location>
</feature>
<dbReference type="Proteomes" id="UP000422736">
    <property type="component" value="Chromosome 6"/>
</dbReference>